<sequence length="268" mass="29088">MRWSDLADTVARHAPLIGSALRSPETNARPVHAIVASITGTAIDDPAAAAAAIAADSSLLESLRAAEAQSRPDLVAYVLRMGGGAGVVAPALNANAALGGVQPGFWKNLGFMRYAAHLRNNDRLRSKYFFMRPLLTAAVVIATIIVVFVVLLGFADHALHDPSIAATAGCVLMYFMSEARLVTAYWFGATHESRDANALARLLEMRERRERIEGVEGLEGREVVAREVEEFVDQREAEEKLIERSALGELPRAERTAAELFELRTPRG</sequence>
<evidence type="ECO:0008006" key="4">
    <source>
        <dbReference type="Google" id="ProtNLM"/>
    </source>
</evidence>
<accession>A0ABX8UM59</accession>
<evidence type="ECO:0000313" key="2">
    <source>
        <dbReference type="EMBL" id="QYD70071.1"/>
    </source>
</evidence>
<feature type="transmembrane region" description="Helical" evidence="1">
    <location>
        <begin position="129"/>
        <end position="152"/>
    </location>
</feature>
<gene>
    <name evidence="2" type="ORF">KZJ38_07100</name>
</gene>
<protein>
    <recommendedName>
        <fullName evidence="4">SMODS and SLOG-associating 2TM effector domain-containing protein</fullName>
    </recommendedName>
</protein>
<keyword evidence="1" id="KW-0472">Membrane</keyword>
<evidence type="ECO:0000313" key="3">
    <source>
        <dbReference type="Proteomes" id="UP000826462"/>
    </source>
</evidence>
<keyword evidence="1" id="KW-0812">Transmembrane</keyword>
<dbReference type="RefSeq" id="WP_219799398.1">
    <property type="nucleotide sequence ID" value="NZ_CP080095.1"/>
</dbReference>
<feature type="transmembrane region" description="Helical" evidence="1">
    <location>
        <begin position="164"/>
        <end position="187"/>
    </location>
</feature>
<keyword evidence="1" id="KW-1133">Transmembrane helix</keyword>
<reference evidence="2 3" key="1">
    <citation type="submission" date="2021-07" db="EMBL/GenBank/DDBJ databases">
        <title>Paraburkholderia edwinii protects Aspergillus sp. from phenazines by acting as a toxin sponge.</title>
        <authorList>
            <person name="Dahlstrom K.M."/>
            <person name="Newman D.K."/>
        </authorList>
    </citation>
    <scope>NUCLEOTIDE SEQUENCE [LARGE SCALE GENOMIC DNA]</scope>
    <source>
        <strain evidence="2 3">Pe01</strain>
    </source>
</reference>
<dbReference type="Proteomes" id="UP000826462">
    <property type="component" value="Chromosome 1"/>
</dbReference>
<keyword evidence="3" id="KW-1185">Reference proteome</keyword>
<dbReference type="EMBL" id="CP080095">
    <property type="protein sequence ID" value="QYD70071.1"/>
    <property type="molecule type" value="Genomic_DNA"/>
</dbReference>
<organism evidence="2 3">
    <name type="scientific">Paraburkholderia edwinii</name>
    <dbReference type="NCBI Taxonomy" id="2861782"/>
    <lineage>
        <taxon>Bacteria</taxon>
        <taxon>Pseudomonadati</taxon>
        <taxon>Pseudomonadota</taxon>
        <taxon>Betaproteobacteria</taxon>
        <taxon>Burkholderiales</taxon>
        <taxon>Burkholderiaceae</taxon>
        <taxon>Paraburkholderia</taxon>
    </lineage>
</organism>
<name>A0ABX8UM59_9BURK</name>
<proteinExistence type="predicted"/>
<evidence type="ECO:0000256" key="1">
    <source>
        <dbReference type="SAM" id="Phobius"/>
    </source>
</evidence>